<dbReference type="InterPro" id="IPR036237">
    <property type="entry name" value="Xyl_isomerase-like_sf"/>
</dbReference>
<evidence type="ECO:0000313" key="2">
    <source>
        <dbReference type="EMBL" id="OAS82504.1"/>
    </source>
</evidence>
<dbReference type="Gene3D" id="3.20.20.150">
    <property type="entry name" value="Divalent-metal-dependent TIM barrel enzymes"/>
    <property type="match status" value="1"/>
</dbReference>
<dbReference type="Pfam" id="PF01261">
    <property type="entry name" value="AP_endonuc_2"/>
    <property type="match status" value="1"/>
</dbReference>
<reference evidence="3" key="1">
    <citation type="submission" date="2016-04" db="EMBL/GenBank/DDBJ databases">
        <authorList>
            <person name="Lyu Z."/>
            <person name="Lyu W."/>
        </authorList>
    </citation>
    <scope>NUCLEOTIDE SEQUENCE [LARGE SCALE GENOMIC DNA]</scope>
    <source>
        <strain evidence="3">C44</strain>
    </source>
</reference>
<dbReference type="GO" id="GO:0016853">
    <property type="term" value="F:isomerase activity"/>
    <property type="evidence" value="ECO:0007669"/>
    <property type="project" value="UniProtKB-KW"/>
</dbReference>
<comment type="caution">
    <text evidence="2">The sequence shown here is derived from an EMBL/GenBank/DDBJ whole genome shotgun (WGS) entry which is preliminary data.</text>
</comment>
<dbReference type="PANTHER" id="PTHR12110">
    <property type="entry name" value="HYDROXYPYRUVATE ISOMERASE"/>
    <property type="match status" value="1"/>
</dbReference>
<organism evidence="2 3">
    <name type="scientific">Metabacillus litoralis</name>
    <dbReference type="NCBI Taxonomy" id="152268"/>
    <lineage>
        <taxon>Bacteria</taxon>
        <taxon>Bacillati</taxon>
        <taxon>Bacillota</taxon>
        <taxon>Bacilli</taxon>
        <taxon>Bacillales</taxon>
        <taxon>Bacillaceae</taxon>
        <taxon>Metabacillus</taxon>
    </lineage>
</organism>
<dbReference type="EMBL" id="LWSG01000045">
    <property type="protein sequence ID" value="OAS82504.1"/>
    <property type="molecule type" value="Genomic_DNA"/>
</dbReference>
<dbReference type="Proteomes" id="UP000078534">
    <property type="component" value="Unassembled WGS sequence"/>
</dbReference>
<protein>
    <submittedName>
        <fullName evidence="2">Sugar phosphate isomerase</fullName>
    </submittedName>
</protein>
<feature type="domain" description="Xylose isomerase-like TIM barrel" evidence="1">
    <location>
        <begin position="25"/>
        <end position="271"/>
    </location>
</feature>
<dbReference type="InterPro" id="IPR013022">
    <property type="entry name" value="Xyl_isomerase-like_TIM-brl"/>
</dbReference>
<dbReference type="RefSeq" id="WP_066339930.1">
    <property type="nucleotide sequence ID" value="NZ_LWSG01000045.1"/>
</dbReference>
<proteinExistence type="predicted"/>
<sequence>MKLGLSSYSLYSALKSGEIDIFEAIEWVAEQGGEHIEIVPMGFSLDDNPDLTDAIRQKAENVGIEISNYAIGADFITSDEEQFEQEVERVFKQVDIANRLGVKLMRHDVAWRPIGETSIQQFEKDLPILTDACKRIADYAATYGITTSVENHGYFIQASDRVQALLHHVNKANFKTTLDTGNFLCVDENPIKAVKKNISDASMVHIKDFYYRPTKYNPGEGWFQTATGNYLRGSIVGHGDIDMYEVIKVIKQSNYDGYISIEFEGMENCKQASKISLDNVRRIWQQV</sequence>
<name>A0A179SMB0_9BACI</name>
<gene>
    <name evidence="2" type="ORF">A6K24_12700</name>
</gene>
<dbReference type="SUPFAM" id="SSF51658">
    <property type="entry name" value="Xylose isomerase-like"/>
    <property type="match status" value="1"/>
</dbReference>
<accession>A0A179SMB0</accession>
<dbReference type="STRING" id="152268.A6K24_12700"/>
<dbReference type="OrthoDB" id="256906at2"/>
<evidence type="ECO:0000313" key="3">
    <source>
        <dbReference type="Proteomes" id="UP000078534"/>
    </source>
</evidence>
<dbReference type="InterPro" id="IPR050312">
    <property type="entry name" value="IolE/XylAMocC-like"/>
</dbReference>
<dbReference type="PANTHER" id="PTHR12110:SF53">
    <property type="entry name" value="BLR5974 PROTEIN"/>
    <property type="match status" value="1"/>
</dbReference>
<keyword evidence="3" id="KW-1185">Reference proteome</keyword>
<dbReference type="AlphaFoldDB" id="A0A179SMB0"/>
<evidence type="ECO:0000259" key="1">
    <source>
        <dbReference type="Pfam" id="PF01261"/>
    </source>
</evidence>
<keyword evidence="2" id="KW-0413">Isomerase</keyword>